<dbReference type="Proteomes" id="UP000177622">
    <property type="component" value="Unassembled WGS sequence"/>
</dbReference>
<dbReference type="EMBL" id="LXJU01000054">
    <property type="protein sequence ID" value="OGE47218.1"/>
    <property type="molecule type" value="Genomic_DNA"/>
</dbReference>
<evidence type="ECO:0000256" key="2">
    <source>
        <dbReference type="ARBA" id="ARBA00022643"/>
    </source>
</evidence>
<feature type="domain" description="PAS" evidence="5">
    <location>
        <begin position="329"/>
        <end position="361"/>
    </location>
</feature>
<keyword evidence="3" id="KW-0157">Chromophore</keyword>
<evidence type="ECO:0000256" key="3">
    <source>
        <dbReference type="ARBA" id="ARBA00022991"/>
    </source>
</evidence>
<organism evidence="6 7">
    <name type="scientific">Penicillium arizonense</name>
    <dbReference type="NCBI Taxonomy" id="1835702"/>
    <lineage>
        <taxon>Eukaryota</taxon>
        <taxon>Fungi</taxon>
        <taxon>Dikarya</taxon>
        <taxon>Ascomycota</taxon>
        <taxon>Pezizomycotina</taxon>
        <taxon>Eurotiomycetes</taxon>
        <taxon>Eurotiomycetidae</taxon>
        <taxon>Eurotiales</taxon>
        <taxon>Aspergillaceae</taxon>
        <taxon>Penicillium</taxon>
    </lineage>
</organism>
<dbReference type="GeneID" id="34582187"/>
<dbReference type="RefSeq" id="XP_022482679.1">
    <property type="nucleotide sequence ID" value="XM_022637453.1"/>
</dbReference>
<dbReference type="STRING" id="1835702.A0A1F5L1V2"/>
<dbReference type="Gene3D" id="3.30.450.20">
    <property type="entry name" value="PAS domain"/>
    <property type="match status" value="1"/>
</dbReference>
<dbReference type="AlphaFoldDB" id="A0A1F5L1V2"/>
<accession>A0A1F5L1V2</accession>
<feature type="region of interest" description="Disordered" evidence="4">
    <location>
        <begin position="1"/>
        <end position="20"/>
    </location>
</feature>
<feature type="compositionally biased region" description="Polar residues" evidence="4">
    <location>
        <begin position="1"/>
        <end position="17"/>
    </location>
</feature>
<proteinExistence type="predicted"/>
<dbReference type="Pfam" id="PF13426">
    <property type="entry name" value="PAS_9"/>
    <property type="match status" value="1"/>
</dbReference>
<keyword evidence="7" id="KW-1185">Reference proteome</keyword>
<evidence type="ECO:0000259" key="5">
    <source>
        <dbReference type="PROSITE" id="PS50112"/>
    </source>
</evidence>
<dbReference type="InterPro" id="IPR000014">
    <property type="entry name" value="PAS"/>
</dbReference>
<dbReference type="CDD" id="cd00130">
    <property type="entry name" value="PAS"/>
    <property type="match status" value="1"/>
</dbReference>
<evidence type="ECO:0000313" key="7">
    <source>
        <dbReference type="Proteomes" id="UP000177622"/>
    </source>
</evidence>
<dbReference type="InterPro" id="IPR035965">
    <property type="entry name" value="PAS-like_dom_sf"/>
</dbReference>
<dbReference type="PANTHER" id="PTHR47429:SF7">
    <property type="entry name" value="GATA-FACTOR"/>
    <property type="match status" value="1"/>
</dbReference>
<sequence length="427" mass="47353">MSSCTQSASESGHQYNHYSELPHHDDINHYDINHYDINHYDINHYDINHYDINHYDHSANQTAWLQSSIVSNKSRPPLATAGNLSTFMSSLQQDTSQVGNDPCGVMLPGQDNQPRQIFKRPTVPLPTDLDAHLSNVTLTHGSPASTGGTMIDDHTAVASDELLFTCGMNSQKPSVPPVAPCPQYPHFIAYSRADPIMRLPPQPAAAAGISPATEHTQTTDKLPELTRSLCHPRSQERCTQEIQSRAGYLAPQTISIRPNTLAVKRPEVSGNFICSDASTHANIYSKSGFDILGILARAISRPNPKINVGPVDLSSALVVCDILCDDYPIVYVSEGFERLTGYTSEEVVGQNCRFLQGPDDKIEAGAKRRFVDEQTVLRMRSSIADRCEIQTSIINYRKDGQPFINLITLIPPEDTYKHRFQTPYPPQ</sequence>
<keyword evidence="2" id="KW-0288">FMN</keyword>
<dbReference type="NCBIfam" id="TIGR00229">
    <property type="entry name" value="sensory_box"/>
    <property type="match status" value="1"/>
</dbReference>
<dbReference type="PROSITE" id="PS50112">
    <property type="entry name" value="PAS"/>
    <property type="match status" value="1"/>
</dbReference>
<gene>
    <name evidence="6" type="ORF">PENARI_c054G00725</name>
</gene>
<keyword evidence="1" id="KW-0285">Flavoprotein</keyword>
<dbReference type="SUPFAM" id="SSF55785">
    <property type="entry name" value="PYP-like sensor domain (PAS domain)"/>
    <property type="match status" value="1"/>
</dbReference>
<evidence type="ECO:0000256" key="1">
    <source>
        <dbReference type="ARBA" id="ARBA00022630"/>
    </source>
</evidence>
<dbReference type="PANTHER" id="PTHR47429">
    <property type="entry name" value="PROTEIN TWIN LOV 1"/>
    <property type="match status" value="1"/>
</dbReference>
<comment type="caution">
    <text evidence="6">The sequence shown here is derived from an EMBL/GenBank/DDBJ whole genome shotgun (WGS) entry which is preliminary data.</text>
</comment>
<reference evidence="6 7" key="1">
    <citation type="journal article" date="2016" name="Sci. Rep.">
        <title>Penicillium arizonense, a new, genome sequenced fungal species, reveals a high chemical diversity in secreted metabolites.</title>
        <authorList>
            <person name="Grijseels S."/>
            <person name="Nielsen J.C."/>
            <person name="Randelovic M."/>
            <person name="Nielsen J."/>
            <person name="Nielsen K.F."/>
            <person name="Workman M."/>
            <person name="Frisvad J.C."/>
        </authorList>
    </citation>
    <scope>NUCLEOTIDE SEQUENCE [LARGE SCALE GENOMIC DNA]</scope>
    <source>
        <strain evidence="6 7">CBS 141311</strain>
    </source>
</reference>
<evidence type="ECO:0000313" key="6">
    <source>
        <dbReference type="EMBL" id="OGE47218.1"/>
    </source>
</evidence>
<name>A0A1F5L1V2_PENAI</name>
<protein>
    <recommendedName>
        <fullName evidence="5">PAS domain-containing protein</fullName>
    </recommendedName>
</protein>
<dbReference type="GO" id="GO:0005634">
    <property type="term" value="C:nucleus"/>
    <property type="evidence" value="ECO:0007669"/>
    <property type="project" value="TreeGrafter"/>
</dbReference>
<evidence type="ECO:0000256" key="4">
    <source>
        <dbReference type="SAM" id="MobiDB-lite"/>
    </source>
</evidence>
<dbReference type="OrthoDB" id="447251at2759"/>